<gene>
    <name evidence="2" type="ORF">NMOB1V02_LOCUS779</name>
</gene>
<feature type="transmembrane region" description="Helical" evidence="1">
    <location>
        <begin position="184"/>
        <end position="206"/>
    </location>
</feature>
<keyword evidence="1" id="KW-0812">Transmembrane</keyword>
<keyword evidence="1" id="KW-1133">Transmembrane helix</keyword>
<dbReference type="PANTHER" id="PTHR39959:SF1">
    <property type="entry name" value="ZP DOMAIN-CONTAINING PROTEIN"/>
    <property type="match status" value="1"/>
</dbReference>
<sequence length="238" mass="27305">MNVAPTLEPTRCRNQEYSSIMPGQPFRRKDKLHEVVVEFEAFLLDYMKPNDELWVHSTLKACTEAVDCLPEFCLDLFQPSGHGRRRRSLLTNDSSLTRNDTEDPWSWLDLDPSIIQKHVPADLWTPEFEEQLMSAKRMFQNKTAERDRRGPSKDIGQNIGVRVILPGDEYYHSQSIIPLTCDTYLVVAAIMGAMLLLSAIIMCYLATRLSRLRTKREVASLDKSLHFHRTSYDTGCPG</sequence>
<evidence type="ECO:0000313" key="3">
    <source>
        <dbReference type="Proteomes" id="UP000678499"/>
    </source>
</evidence>
<organism evidence="2">
    <name type="scientific">Notodromas monacha</name>
    <dbReference type="NCBI Taxonomy" id="399045"/>
    <lineage>
        <taxon>Eukaryota</taxon>
        <taxon>Metazoa</taxon>
        <taxon>Ecdysozoa</taxon>
        <taxon>Arthropoda</taxon>
        <taxon>Crustacea</taxon>
        <taxon>Oligostraca</taxon>
        <taxon>Ostracoda</taxon>
        <taxon>Podocopa</taxon>
        <taxon>Podocopida</taxon>
        <taxon>Cypridocopina</taxon>
        <taxon>Cypridoidea</taxon>
        <taxon>Cyprididae</taxon>
        <taxon>Notodromas</taxon>
    </lineage>
</organism>
<dbReference type="OrthoDB" id="8249838at2759"/>
<dbReference type="Proteomes" id="UP000678499">
    <property type="component" value="Unassembled WGS sequence"/>
</dbReference>
<dbReference type="EMBL" id="OA882107">
    <property type="protein sequence ID" value="CAD7272862.1"/>
    <property type="molecule type" value="Genomic_DNA"/>
</dbReference>
<keyword evidence="1" id="KW-0472">Membrane</keyword>
<name>A0A7R9G885_9CRUS</name>
<dbReference type="EMBL" id="CAJPEX010000070">
    <property type="protein sequence ID" value="CAG0913014.1"/>
    <property type="molecule type" value="Genomic_DNA"/>
</dbReference>
<reference evidence="2" key="1">
    <citation type="submission" date="2020-11" db="EMBL/GenBank/DDBJ databases">
        <authorList>
            <person name="Tran Van P."/>
        </authorList>
    </citation>
    <scope>NUCLEOTIDE SEQUENCE</scope>
</reference>
<dbReference type="AlphaFoldDB" id="A0A7R9G885"/>
<evidence type="ECO:0000256" key="1">
    <source>
        <dbReference type="SAM" id="Phobius"/>
    </source>
</evidence>
<keyword evidence="3" id="KW-1185">Reference proteome</keyword>
<protein>
    <submittedName>
        <fullName evidence="2">Uncharacterized protein</fullName>
    </submittedName>
</protein>
<accession>A0A7R9G885</accession>
<dbReference type="PANTHER" id="PTHR39959">
    <property type="entry name" value="RE44287P-RELATED"/>
    <property type="match status" value="1"/>
</dbReference>
<proteinExistence type="predicted"/>
<evidence type="ECO:0000313" key="2">
    <source>
        <dbReference type="EMBL" id="CAD7272862.1"/>
    </source>
</evidence>